<name>B6ILR6_CAEBR</name>
<gene>
    <name evidence="2 4" type="ORF">CBG26842</name>
    <name evidence="2" type="ORF">CBG_26842</name>
</gene>
<accession>B6ILR6</accession>
<dbReference type="Proteomes" id="UP000008549">
    <property type="component" value="Unassembled WGS sequence"/>
</dbReference>
<reference evidence="2 3" key="2">
    <citation type="journal article" date="2011" name="PLoS Genet.">
        <title>Caenorhabditis briggsae recombinant inbred line genotypes reveal inter-strain incompatibility and the evolution of recombination.</title>
        <authorList>
            <person name="Ross J.A."/>
            <person name="Koboldt D.C."/>
            <person name="Staisch J.E."/>
            <person name="Chamberlin H.M."/>
            <person name="Gupta B.P."/>
            <person name="Miller R.D."/>
            <person name="Baird S.E."/>
            <person name="Haag E.S."/>
        </authorList>
    </citation>
    <scope>NUCLEOTIDE SEQUENCE [LARGE SCALE GENOMIC DNA]</scope>
    <source>
        <strain evidence="2 3">AF16</strain>
    </source>
</reference>
<dbReference type="RefSeq" id="XP_045100404.1">
    <property type="nucleotide sequence ID" value="XM_045236121.1"/>
</dbReference>
<dbReference type="KEGG" id="cbr:CBG_26842"/>
<evidence type="ECO:0000313" key="2">
    <source>
        <dbReference type="EMBL" id="CAS00846.1"/>
    </source>
</evidence>
<feature type="compositionally biased region" description="Basic and acidic residues" evidence="1">
    <location>
        <begin position="18"/>
        <end position="28"/>
    </location>
</feature>
<feature type="compositionally biased region" description="Basic and acidic residues" evidence="1">
    <location>
        <begin position="156"/>
        <end position="170"/>
    </location>
</feature>
<dbReference type="GeneID" id="68918307"/>
<sequence length="170" mass="19062">MKLKKLSNQFSKQHPQRSNKDIQKEMVKLLEFVGSSNRTKNPNCVYLLNKSDGQDGARDDDGDVENLEEENVTPPQKRNAPPHRMNQQDQDVQNGADLHRRKTGSHHLKDGLQMFARIQQANQAARTDHLLLHQVFGQLRRGERGSNAANGANEHIAGRDGEDGVRVGVA</sequence>
<evidence type="ECO:0000256" key="1">
    <source>
        <dbReference type="SAM" id="MobiDB-lite"/>
    </source>
</evidence>
<dbReference type="HOGENOM" id="CLU_1572003_0_0_1"/>
<feature type="compositionally biased region" description="Polar residues" evidence="1">
    <location>
        <begin position="1"/>
        <end position="13"/>
    </location>
</feature>
<dbReference type="AlphaFoldDB" id="B6ILR6"/>
<protein>
    <submittedName>
        <fullName evidence="2">Protein CBG26842</fullName>
    </submittedName>
</protein>
<keyword evidence="3" id="KW-1185">Reference proteome</keyword>
<reference evidence="2 3" key="1">
    <citation type="journal article" date="2003" name="PLoS Biol.">
        <title>The genome sequence of Caenorhabditis briggsae: a platform for comparative genomics.</title>
        <authorList>
            <person name="Stein L.D."/>
            <person name="Bao Z."/>
            <person name="Blasiar D."/>
            <person name="Blumenthal T."/>
            <person name="Brent M.R."/>
            <person name="Chen N."/>
            <person name="Chinwalla A."/>
            <person name="Clarke L."/>
            <person name="Clee C."/>
            <person name="Coghlan A."/>
            <person name="Coulson A."/>
            <person name="D'Eustachio P."/>
            <person name="Fitch D.H."/>
            <person name="Fulton L.A."/>
            <person name="Fulton R.E."/>
            <person name="Griffiths-Jones S."/>
            <person name="Harris T.W."/>
            <person name="Hillier L.W."/>
            <person name="Kamath R."/>
            <person name="Kuwabara P.E."/>
            <person name="Mardis E.R."/>
            <person name="Marra M.A."/>
            <person name="Miner T.L."/>
            <person name="Minx P."/>
            <person name="Mullikin J.C."/>
            <person name="Plumb R.W."/>
            <person name="Rogers J."/>
            <person name="Schein J.E."/>
            <person name="Sohrmann M."/>
            <person name="Spieth J."/>
            <person name="Stajich J.E."/>
            <person name="Wei C."/>
            <person name="Willey D."/>
            <person name="Wilson R.K."/>
            <person name="Durbin R."/>
            <person name="Waterston R.H."/>
        </authorList>
    </citation>
    <scope>NUCLEOTIDE SEQUENCE [LARGE SCALE GENOMIC DNA]</scope>
    <source>
        <strain evidence="2 3">AF16</strain>
    </source>
</reference>
<evidence type="ECO:0000313" key="3">
    <source>
        <dbReference type="Proteomes" id="UP000008549"/>
    </source>
</evidence>
<feature type="region of interest" description="Disordered" evidence="1">
    <location>
        <begin position="1"/>
        <end position="91"/>
    </location>
</feature>
<evidence type="ECO:0000313" key="4">
    <source>
        <dbReference type="WormBase" id="CBG26842"/>
    </source>
</evidence>
<dbReference type="WormBase" id="CBG26842">
    <property type="protein sequence ID" value="CBP41770"/>
    <property type="gene ID" value="WBGene00088256"/>
</dbReference>
<organism evidence="2 3">
    <name type="scientific">Caenorhabditis briggsae</name>
    <dbReference type="NCBI Taxonomy" id="6238"/>
    <lineage>
        <taxon>Eukaryota</taxon>
        <taxon>Metazoa</taxon>
        <taxon>Ecdysozoa</taxon>
        <taxon>Nematoda</taxon>
        <taxon>Chromadorea</taxon>
        <taxon>Rhabditida</taxon>
        <taxon>Rhabditina</taxon>
        <taxon>Rhabditomorpha</taxon>
        <taxon>Rhabditoidea</taxon>
        <taxon>Rhabditidae</taxon>
        <taxon>Peloderinae</taxon>
        <taxon>Caenorhabditis</taxon>
    </lineage>
</organism>
<proteinExistence type="predicted"/>
<feature type="compositionally biased region" description="Acidic residues" evidence="1">
    <location>
        <begin position="60"/>
        <end position="71"/>
    </location>
</feature>
<dbReference type="InParanoid" id="B6ILR6"/>
<feature type="region of interest" description="Disordered" evidence="1">
    <location>
        <begin position="143"/>
        <end position="170"/>
    </location>
</feature>
<dbReference type="CTD" id="68918307"/>
<dbReference type="EMBL" id="HE600993">
    <property type="protein sequence ID" value="CAS00846.1"/>
    <property type="molecule type" value="Genomic_DNA"/>
</dbReference>